<reference evidence="1" key="1">
    <citation type="submission" date="2009-01" db="EMBL/GenBank/DDBJ databases">
        <title>Complete sequence of chromosome Cyanothece sp. PCC 7425.</title>
        <authorList>
            <consortium name="US DOE Joint Genome Institute"/>
            <person name="Lucas S."/>
            <person name="Copeland A."/>
            <person name="Lapidus A."/>
            <person name="Glavina del Rio T."/>
            <person name="Dalin E."/>
            <person name="Tice H."/>
            <person name="Bruce D."/>
            <person name="Goodwin L."/>
            <person name="Pitluck S."/>
            <person name="Sims D."/>
            <person name="Meineke L."/>
            <person name="Brettin T."/>
            <person name="Detter J.C."/>
            <person name="Han C."/>
            <person name="Larimer F."/>
            <person name="Land M."/>
            <person name="Hauser L."/>
            <person name="Kyrpides N."/>
            <person name="Ovchinnikova G."/>
            <person name="Liberton M."/>
            <person name="Stoeckel J."/>
            <person name="Banerjee A."/>
            <person name="Singh A."/>
            <person name="Page L."/>
            <person name="Sato H."/>
            <person name="Zhao L."/>
            <person name="Sherman L."/>
            <person name="Pakrasi H."/>
            <person name="Richardson P."/>
        </authorList>
    </citation>
    <scope>NUCLEOTIDE SEQUENCE</scope>
    <source>
        <strain evidence="1">PCC 7425</strain>
    </source>
</reference>
<gene>
    <name evidence="1" type="ordered locus">Cyan7425_1046</name>
</gene>
<dbReference type="KEGG" id="cyn:Cyan7425_1046"/>
<dbReference type="AlphaFoldDB" id="B8HXZ3"/>
<organism evidence="1">
    <name type="scientific">Cyanothece sp. (strain PCC 7425 / ATCC 29141)</name>
    <dbReference type="NCBI Taxonomy" id="395961"/>
    <lineage>
        <taxon>Bacteria</taxon>
        <taxon>Bacillati</taxon>
        <taxon>Cyanobacteriota</taxon>
        <taxon>Cyanophyceae</taxon>
        <taxon>Gomontiellales</taxon>
        <taxon>Cyanothecaceae</taxon>
        <taxon>Cyanothece</taxon>
    </lineage>
</organism>
<name>B8HXZ3_CYAP4</name>
<accession>B8HXZ3</accession>
<dbReference type="EMBL" id="CP001344">
    <property type="protein sequence ID" value="ACL43432.1"/>
    <property type="molecule type" value="Genomic_DNA"/>
</dbReference>
<sequence length="34" mass="3927">MGFLMFDLYVILSKTEILHLFELVSFTFGATTQL</sequence>
<protein>
    <submittedName>
        <fullName evidence="1">Uncharacterized protein</fullName>
    </submittedName>
</protein>
<dbReference type="STRING" id="395961.Cyan7425_1046"/>
<dbReference type="HOGENOM" id="CLU_3373326_0_0_3"/>
<proteinExistence type="predicted"/>
<evidence type="ECO:0000313" key="1">
    <source>
        <dbReference type="EMBL" id="ACL43432.1"/>
    </source>
</evidence>